<gene>
    <name evidence="1" type="ORF">T05_3020</name>
</gene>
<name>A0A0V0T552_9BILA</name>
<proteinExistence type="predicted"/>
<dbReference type="EMBL" id="JYDJ01000620">
    <property type="protein sequence ID" value="KRX34155.1"/>
    <property type="molecule type" value="Genomic_DNA"/>
</dbReference>
<organism evidence="1 2">
    <name type="scientific">Trichinella murrelli</name>
    <dbReference type="NCBI Taxonomy" id="144512"/>
    <lineage>
        <taxon>Eukaryota</taxon>
        <taxon>Metazoa</taxon>
        <taxon>Ecdysozoa</taxon>
        <taxon>Nematoda</taxon>
        <taxon>Enoplea</taxon>
        <taxon>Dorylaimia</taxon>
        <taxon>Trichinellida</taxon>
        <taxon>Trichinellidae</taxon>
        <taxon>Trichinella</taxon>
    </lineage>
</organism>
<keyword evidence="2" id="KW-1185">Reference proteome</keyword>
<evidence type="ECO:0000313" key="1">
    <source>
        <dbReference type="EMBL" id="KRX34155.1"/>
    </source>
</evidence>
<dbReference type="AlphaFoldDB" id="A0A0V0T552"/>
<sequence length="95" mass="11077">MAMGEEIVEMVDLRQIIREASCTNIARHSDCHWNTGNRNLCMIKQAEEALERKCICGDHRKTVSVHQVDLFVELTQECEAWQKIIRRPVVRKQAQ</sequence>
<reference evidence="1 2" key="1">
    <citation type="submission" date="2015-01" db="EMBL/GenBank/DDBJ databases">
        <title>Evolution of Trichinella species and genotypes.</title>
        <authorList>
            <person name="Korhonen P.K."/>
            <person name="Edoardo P."/>
            <person name="Giuseppe L.R."/>
            <person name="Gasser R.B."/>
        </authorList>
    </citation>
    <scope>NUCLEOTIDE SEQUENCE [LARGE SCALE GENOMIC DNA]</scope>
    <source>
        <strain evidence="1">ISS417</strain>
    </source>
</reference>
<protein>
    <submittedName>
        <fullName evidence="1">Uncharacterized protein</fullName>
    </submittedName>
</protein>
<evidence type="ECO:0000313" key="2">
    <source>
        <dbReference type="Proteomes" id="UP000055048"/>
    </source>
</evidence>
<dbReference type="Proteomes" id="UP000055048">
    <property type="component" value="Unassembled WGS sequence"/>
</dbReference>
<accession>A0A0V0T552</accession>
<comment type="caution">
    <text evidence="1">The sequence shown here is derived from an EMBL/GenBank/DDBJ whole genome shotgun (WGS) entry which is preliminary data.</text>
</comment>